<reference evidence="20" key="1">
    <citation type="submission" date="2022-07" db="EMBL/GenBank/DDBJ databases">
        <title>Chromosome-level genome of Muraenolepis orangiensis.</title>
        <authorList>
            <person name="Kim J."/>
        </authorList>
    </citation>
    <scope>NUCLEOTIDE SEQUENCE</scope>
    <source>
        <strain evidence="20">KU_S4_2022</strain>
        <tissue evidence="20">Muscle</tissue>
    </source>
</reference>
<dbReference type="CDD" id="cd03600">
    <property type="entry name" value="CLECT_thrombomodulin_like"/>
    <property type="match status" value="1"/>
</dbReference>
<gene>
    <name evidence="20" type="ORF">NHX12_014052</name>
</gene>
<dbReference type="FunFam" id="2.10.25.10:FF:000240">
    <property type="entry name" value="Vitamin K-dependent protein S"/>
    <property type="match status" value="1"/>
</dbReference>
<dbReference type="SMART" id="SM00179">
    <property type="entry name" value="EGF_CA"/>
    <property type="match status" value="4"/>
</dbReference>
<dbReference type="InterPro" id="IPR001881">
    <property type="entry name" value="EGF-like_Ca-bd_dom"/>
</dbReference>
<dbReference type="PROSITE" id="PS00010">
    <property type="entry name" value="ASX_HYDROXYL"/>
    <property type="match status" value="1"/>
</dbReference>
<sequence length="837" mass="91116">MGSVVHFSASLLVCFLLSSICGVPAIRAQDLREMDALCNDHGCYVVYFQRKTFLDSWKACKDNGGNLATIKRAEEADTIAALLSGADLRHSRTAVRLWIGLQRQPRQCKPSRPLRGYSWTTGDQDTEYTNWRREDSPGSCSTPRCVAMGYDSSPPGHSHDTEWLDGSCFVPVDGYLCRYMYKGMCPALWSEGGGDALYTTPFNLLTTLLTHLPFGSVATVPCPAGTKKEQSVLCMSKENGAVGWSRDGPLCANDGPISQHPCGQDKGGCDHFCREAGDQHYCQCSEGFQLADDGQNCEIIDVCLGAPCESECLPLSDGYRCACPEGYMLAPDERGCLDVDECLQSPCEQLCVNSPGTFECRCREGYGPADESECEDVDECMNDPCEQACENTPGSHVCHCHMGFSVSPEDPSHCQETDECQIPGTCQQMCVNYVGGFDCYCEEGYELGADHYTCQKTDEGDGRPTVTPDLPWVTHQPGPPWNPDFFHWQRSQTDWPDSLDWLTDPPRVQSSDVIWVTSGPQVEMPFHISIDASSQQPEGEPFQNAFQWEVTPKPSTHTPPPTTTTITTTTPPPTTTTTTTTTPPPTTTTTTTTTPPPTTTTTTTTIHTPPPTTTTTTTTTHTPPPTTTTTTHTTWPTTPSTHTTPLTTSPTPTPDWSEDGEDQTTAGVSTPPSLTTISEGASNWLWVSTTPAGHQSVTTEYENPIVDYNISSDSNFHGEEEKDVDYNSISDFLEEPTLTEKEDNGEGLDHLANVLNITSTSGRGPATEKQATNTWLLVGLLVPICIFVVVMVALGVVYCTRCGVEPRTKSTSDCYHWISGAHHKPAQSSAAAGKAHV</sequence>
<dbReference type="Proteomes" id="UP001148018">
    <property type="component" value="Unassembled WGS sequence"/>
</dbReference>
<dbReference type="FunFam" id="2.10.25.10:FF:000009">
    <property type="entry name" value="Low-density lipoprotein receptor isoform 1"/>
    <property type="match status" value="1"/>
</dbReference>
<evidence type="ECO:0000256" key="16">
    <source>
        <dbReference type="SAM" id="Phobius"/>
    </source>
</evidence>
<dbReference type="InterPro" id="IPR000152">
    <property type="entry name" value="EGF-type_Asp/Asn_hydroxyl_site"/>
</dbReference>
<dbReference type="SMART" id="SM00181">
    <property type="entry name" value="EGF"/>
    <property type="match status" value="5"/>
</dbReference>
<evidence type="ECO:0000256" key="7">
    <source>
        <dbReference type="ARBA" id="ARBA00022734"/>
    </source>
</evidence>
<dbReference type="GO" id="GO:0050840">
    <property type="term" value="F:extracellular matrix binding"/>
    <property type="evidence" value="ECO:0007669"/>
    <property type="project" value="TreeGrafter"/>
</dbReference>
<evidence type="ECO:0000256" key="12">
    <source>
        <dbReference type="ARBA" id="ARBA00023170"/>
    </source>
</evidence>
<name>A0A9Q0DCV7_9TELE</name>
<dbReference type="SUPFAM" id="SSF57196">
    <property type="entry name" value="EGF/Laminin"/>
    <property type="match status" value="2"/>
</dbReference>
<dbReference type="GO" id="GO:0005509">
    <property type="term" value="F:calcium ion binding"/>
    <property type="evidence" value="ECO:0007669"/>
    <property type="project" value="InterPro"/>
</dbReference>
<dbReference type="InterPro" id="IPR001304">
    <property type="entry name" value="C-type_lectin-like"/>
</dbReference>
<feature type="chain" id="PRO_5040416321" evidence="17">
    <location>
        <begin position="29"/>
        <end position="837"/>
    </location>
</feature>
<dbReference type="InterPro" id="IPR016186">
    <property type="entry name" value="C-type_lectin-like/link_sf"/>
</dbReference>
<feature type="compositionally biased region" description="Low complexity" evidence="15">
    <location>
        <begin position="563"/>
        <end position="650"/>
    </location>
</feature>
<dbReference type="Pfam" id="PF07645">
    <property type="entry name" value="EGF_CA"/>
    <property type="match status" value="2"/>
</dbReference>
<evidence type="ECO:0000259" key="18">
    <source>
        <dbReference type="PROSITE" id="PS50026"/>
    </source>
</evidence>
<protein>
    <submittedName>
        <fullName evidence="20">Uncharacterized protein</fullName>
    </submittedName>
</protein>
<dbReference type="GO" id="GO:0030246">
    <property type="term" value="F:carbohydrate binding"/>
    <property type="evidence" value="ECO:0007669"/>
    <property type="project" value="UniProtKB-KW"/>
</dbReference>
<dbReference type="InterPro" id="IPR000742">
    <property type="entry name" value="EGF"/>
</dbReference>
<dbReference type="GO" id="GO:0016477">
    <property type="term" value="P:cell migration"/>
    <property type="evidence" value="ECO:0007669"/>
    <property type="project" value="TreeGrafter"/>
</dbReference>
<dbReference type="SUPFAM" id="SSF57184">
    <property type="entry name" value="Growth factor receptor domain"/>
    <property type="match status" value="1"/>
</dbReference>
<keyword evidence="9 16" id="KW-1133">Transmembrane helix</keyword>
<keyword evidence="4" id="KW-0254">Endocytosis</keyword>
<dbReference type="AlphaFoldDB" id="A0A9Q0DCV7"/>
<evidence type="ECO:0000256" key="2">
    <source>
        <dbReference type="ARBA" id="ARBA00022536"/>
    </source>
</evidence>
<evidence type="ECO:0000256" key="15">
    <source>
        <dbReference type="SAM" id="MobiDB-lite"/>
    </source>
</evidence>
<dbReference type="Gene3D" id="2.10.25.10">
    <property type="entry name" value="Laminin"/>
    <property type="match status" value="5"/>
</dbReference>
<dbReference type="GO" id="GO:0006897">
    <property type="term" value="P:endocytosis"/>
    <property type="evidence" value="ECO:0007669"/>
    <property type="project" value="UniProtKB-KW"/>
</dbReference>
<evidence type="ECO:0000256" key="10">
    <source>
        <dbReference type="ARBA" id="ARBA00023136"/>
    </source>
</evidence>
<dbReference type="Gene3D" id="3.10.100.10">
    <property type="entry name" value="Mannose-Binding Protein A, subunit A"/>
    <property type="match status" value="1"/>
</dbReference>
<dbReference type="Pfam" id="PF12662">
    <property type="entry name" value="cEGF"/>
    <property type="match status" value="1"/>
</dbReference>
<dbReference type="InterPro" id="IPR018097">
    <property type="entry name" value="EGF_Ca-bd_CS"/>
</dbReference>
<keyword evidence="5 16" id="KW-0812">Transmembrane</keyword>
<keyword evidence="2 14" id="KW-0245">EGF-like domain</keyword>
<dbReference type="PANTHER" id="PTHR14789">
    <property type="entry name" value="CHONDROLECTIN VARIANT CHODLFDELTAE"/>
    <property type="match status" value="1"/>
</dbReference>
<dbReference type="GO" id="GO:0009897">
    <property type="term" value="C:external side of plasma membrane"/>
    <property type="evidence" value="ECO:0007669"/>
    <property type="project" value="TreeGrafter"/>
</dbReference>
<dbReference type="InterPro" id="IPR026823">
    <property type="entry name" value="cEGF"/>
</dbReference>
<proteinExistence type="predicted"/>
<feature type="transmembrane region" description="Helical" evidence="16">
    <location>
        <begin position="775"/>
        <end position="799"/>
    </location>
</feature>
<keyword evidence="8" id="KW-0677">Repeat</keyword>
<dbReference type="PROSITE" id="PS50041">
    <property type="entry name" value="C_TYPE_LECTIN_2"/>
    <property type="match status" value="1"/>
</dbReference>
<dbReference type="InterPro" id="IPR016187">
    <property type="entry name" value="CTDL_fold"/>
</dbReference>
<evidence type="ECO:0000256" key="3">
    <source>
        <dbReference type="ARBA" id="ARBA00022553"/>
    </source>
</evidence>
<evidence type="ECO:0000256" key="13">
    <source>
        <dbReference type="ARBA" id="ARBA00023180"/>
    </source>
</evidence>
<dbReference type="InterPro" id="IPR051505">
    <property type="entry name" value="C-type_lectin_domain"/>
</dbReference>
<dbReference type="SUPFAM" id="SSF56436">
    <property type="entry name" value="C-type lectin-like"/>
    <property type="match status" value="1"/>
</dbReference>
<evidence type="ECO:0000256" key="9">
    <source>
        <dbReference type="ARBA" id="ARBA00022989"/>
    </source>
</evidence>
<dbReference type="FunFam" id="2.10.25.10:FF:000406">
    <property type="entry name" value="CD248 molecule"/>
    <property type="match status" value="1"/>
</dbReference>
<keyword evidence="12" id="KW-0675">Receptor</keyword>
<evidence type="ECO:0000259" key="19">
    <source>
        <dbReference type="PROSITE" id="PS50041"/>
    </source>
</evidence>
<evidence type="ECO:0000256" key="14">
    <source>
        <dbReference type="PROSITE-ProRule" id="PRU00076"/>
    </source>
</evidence>
<comment type="caution">
    <text evidence="20">The sequence shown here is derived from an EMBL/GenBank/DDBJ whole genome shotgun (WGS) entry which is preliminary data.</text>
</comment>
<accession>A0A9Q0DCV7</accession>
<keyword evidence="7" id="KW-0430">Lectin</keyword>
<dbReference type="Pfam" id="PF14670">
    <property type="entry name" value="FXa_inhibition"/>
    <property type="match status" value="1"/>
</dbReference>
<dbReference type="CDD" id="cd00054">
    <property type="entry name" value="EGF_CA"/>
    <property type="match status" value="1"/>
</dbReference>
<feature type="domain" description="EGF-like" evidence="18">
    <location>
        <begin position="338"/>
        <end position="375"/>
    </location>
</feature>
<feature type="domain" description="EGF-like" evidence="18">
    <location>
        <begin position="376"/>
        <end position="415"/>
    </location>
</feature>
<dbReference type="InterPro" id="IPR049883">
    <property type="entry name" value="NOTCH1_EGF-like"/>
</dbReference>
<dbReference type="PROSITE" id="PS01186">
    <property type="entry name" value="EGF_2"/>
    <property type="match status" value="3"/>
</dbReference>
<dbReference type="OrthoDB" id="10045365at2759"/>
<evidence type="ECO:0000256" key="8">
    <source>
        <dbReference type="ARBA" id="ARBA00022737"/>
    </source>
</evidence>
<keyword evidence="3" id="KW-0597">Phosphoprotein</keyword>
<dbReference type="PROSITE" id="PS01187">
    <property type="entry name" value="EGF_CA"/>
    <property type="match status" value="1"/>
</dbReference>
<dbReference type="InterPro" id="IPR009030">
    <property type="entry name" value="Growth_fac_rcpt_cys_sf"/>
</dbReference>
<keyword evidence="10 16" id="KW-0472">Membrane</keyword>
<feature type="domain" description="C-type lectin" evidence="19">
    <location>
        <begin position="39"/>
        <end position="168"/>
    </location>
</feature>
<keyword evidence="11" id="KW-1015">Disulfide bond</keyword>
<evidence type="ECO:0000313" key="20">
    <source>
        <dbReference type="EMBL" id="KAJ3585331.1"/>
    </source>
</evidence>
<keyword evidence="13" id="KW-0325">Glycoprotein</keyword>
<evidence type="ECO:0000256" key="5">
    <source>
        <dbReference type="ARBA" id="ARBA00022692"/>
    </source>
</evidence>
<keyword evidence="21" id="KW-1185">Reference proteome</keyword>
<comment type="subcellular location">
    <subcellularLocation>
        <location evidence="1">Membrane</location>
        <topology evidence="1">Single-pass type I membrane protein</topology>
    </subcellularLocation>
</comment>
<evidence type="ECO:0000256" key="17">
    <source>
        <dbReference type="SAM" id="SignalP"/>
    </source>
</evidence>
<dbReference type="Pfam" id="PF00059">
    <property type="entry name" value="Lectin_C"/>
    <property type="match status" value="1"/>
</dbReference>
<dbReference type="GO" id="GO:0031012">
    <property type="term" value="C:extracellular matrix"/>
    <property type="evidence" value="ECO:0007669"/>
    <property type="project" value="TreeGrafter"/>
</dbReference>
<organism evidence="20 21">
    <name type="scientific">Muraenolepis orangiensis</name>
    <name type="common">Patagonian moray cod</name>
    <dbReference type="NCBI Taxonomy" id="630683"/>
    <lineage>
        <taxon>Eukaryota</taxon>
        <taxon>Metazoa</taxon>
        <taxon>Chordata</taxon>
        <taxon>Craniata</taxon>
        <taxon>Vertebrata</taxon>
        <taxon>Euteleostomi</taxon>
        <taxon>Actinopterygii</taxon>
        <taxon>Neopterygii</taxon>
        <taxon>Teleostei</taxon>
        <taxon>Neoteleostei</taxon>
        <taxon>Acanthomorphata</taxon>
        <taxon>Zeiogadaria</taxon>
        <taxon>Gadariae</taxon>
        <taxon>Gadiformes</taxon>
        <taxon>Muraenolepidoidei</taxon>
        <taxon>Muraenolepididae</taxon>
        <taxon>Muraenolepis</taxon>
    </lineage>
</organism>
<keyword evidence="6 17" id="KW-0732">Signal</keyword>
<evidence type="ECO:0000256" key="1">
    <source>
        <dbReference type="ARBA" id="ARBA00004479"/>
    </source>
</evidence>
<feature type="region of interest" description="Disordered" evidence="15">
    <location>
        <begin position="550"/>
        <end position="672"/>
    </location>
</feature>
<evidence type="ECO:0000256" key="6">
    <source>
        <dbReference type="ARBA" id="ARBA00022729"/>
    </source>
</evidence>
<dbReference type="SMART" id="SM00034">
    <property type="entry name" value="CLECT"/>
    <property type="match status" value="1"/>
</dbReference>
<dbReference type="PANTHER" id="PTHR14789:SF4">
    <property type="entry name" value="ENDOSIALIN"/>
    <property type="match status" value="1"/>
</dbReference>
<evidence type="ECO:0000313" key="21">
    <source>
        <dbReference type="Proteomes" id="UP001148018"/>
    </source>
</evidence>
<evidence type="ECO:0000256" key="4">
    <source>
        <dbReference type="ARBA" id="ARBA00022583"/>
    </source>
</evidence>
<dbReference type="GO" id="GO:1990430">
    <property type="term" value="F:extracellular matrix protein binding"/>
    <property type="evidence" value="ECO:0007669"/>
    <property type="project" value="TreeGrafter"/>
</dbReference>
<dbReference type="PROSITE" id="PS50026">
    <property type="entry name" value="EGF_3"/>
    <property type="match status" value="2"/>
</dbReference>
<feature type="signal peptide" evidence="17">
    <location>
        <begin position="1"/>
        <end position="28"/>
    </location>
</feature>
<dbReference type="EMBL" id="JANIIK010000118">
    <property type="protein sequence ID" value="KAJ3585331.1"/>
    <property type="molecule type" value="Genomic_DNA"/>
</dbReference>
<feature type="compositionally biased region" description="Polar residues" evidence="15">
    <location>
        <begin position="663"/>
        <end position="672"/>
    </location>
</feature>
<comment type="caution">
    <text evidence="14">Lacks conserved residue(s) required for the propagation of feature annotation.</text>
</comment>
<evidence type="ECO:0000256" key="11">
    <source>
        <dbReference type="ARBA" id="ARBA00023157"/>
    </source>
</evidence>